<sequence>MKKISVSRAFAREMKARKSRLNPRTQLFLLELLRYFPSSGHLSTDSRSPDSIGFFLQDEPTSEPRYFSISFPG</sequence>
<organism evidence="1 2">
    <name type="scientific">Caerostris extrusa</name>
    <name type="common">Bark spider</name>
    <name type="synonym">Caerostris bankana</name>
    <dbReference type="NCBI Taxonomy" id="172846"/>
    <lineage>
        <taxon>Eukaryota</taxon>
        <taxon>Metazoa</taxon>
        <taxon>Ecdysozoa</taxon>
        <taxon>Arthropoda</taxon>
        <taxon>Chelicerata</taxon>
        <taxon>Arachnida</taxon>
        <taxon>Araneae</taxon>
        <taxon>Araneomorphae</taxon>
        <taxon>Entelegynae</taxon>
        <taxon>Araneoidea</taxon>
        <taxon>Araneidae</taxon>
        <taxon>Caerostris</taxon>
    </lineage>
</organism>
<gene>
    <name evidence="1" type="ORF">CEXT_319771</name>
</gene>
<comment type="caution">
    <text evidence="1">The sequence shown here is derived from an EMBL/GenBank/DDBJ whole genome shotgun (WGS) entry which is preliminary data.</text>
</comment>
<evidence type="ECO:0000313" key="2">
    <source>
        <dbReference type="Proteomes" id="UP001054945"/>
    </source>
</evidence>
<dbReference type="EMBL" id="BPLR01019385">
    <property type="protein sequence ID" value="GIX67216.1"/>
    <property type="molecule type" value="Genomic_DNA"/>
</dbReference>
<accession>A0AAV4M438</accession>
<dbReference type="AlphaFoldDB" id="A0AAV4M438"/>
<evidence type="ECO:0000313" key="1">
    <source>
        <dbReference type="EMBL" id="GIX67216.1"/>
    </source>
</evidence>
<name>A0AAV4M438_CAEEX</name>
<reference evidence="1 2" key="1">
    <citation type="submission" date="2021-06" db="EMBL/GenBank/DDBJ databases">
        <title>Caerostris extrusa draft genome.</title>
        <authorList>
            <person name="Kono N."/>
            <person name="Arakawa K."/>
        </authorList>
    </citation>
    <scope>NUCLEOTIDE SEQUENCE [LARGE SCALE GENOMIC DNA]</scope>
</reference>
<protein>
    <submittedName>
        <fullName evidence="1">Uncharacterized protein</fullName>
    </submittedName>
</protein>
<keyword evidence="2" id="KW-1185">Reference proteome</keyword>
<proteinExistence type="predicted"/>
<dbReference type="Proteomes" id="UP001054945">
    <property type="component" value="Unassembled WGS sequence"/>
</dbReference>